<reference evidence="6" key="1">
    <citation type="journal article" date="2018" name="Gigascience">
        <title>Genome assembly of the Pink Ipe (Handroanthus impetiginosus, Bignoniaceae), a highly valued, ecologically keystone Neotropical timber forest tree.</title>
        <authorList>
            <person name="Silva-Junior O.B."/>
            <person name="Grattapaglia D."/>
            <person name="Novaes E."/>
            <person name="Collevatti R.G."/>
        </authorList>
    </citation>
    <scope>NUCLEOTIDE SEQUENCE [LARGE SCALE GENOMIC DNA]</scope>
    <source>
        <strain evidence="6">cv. UFG-1</strain>
    </source>
</reference>
<evidence type="ECO:0000256" key="2">
    <source>
        <dbReference type="ARBA" id="ARBA00022761"/>
    </source>
</evidence>
<dbReference type="GO" id="GO:0045735">
    <property type="term" value="F:nutrient reservoir activity"/>
    <property type="evidence" value="ECO:0007669"/>
    <property type="project" value="UniProtKB-KW"/>
</dbReference>
<sequence length="93" mass="10989">MRMRRGPYEGSFVRSAVANPTYKEEPLEECCNSLRSVSSPCRCEAIRHMMRRIQEEHGMEEEMQQMLKQKAQSLPRMCNWSSPTKCRFRAVFI</sequence>
<accession>A0A2G9GQ73</accession>
<dbReference type="InterPro" id="IPR036312">
    <property type="entry name" value="Bifun_inhib/LTP/seed_sf"/>
</dbReference>
<comment type="caution">
    <text evidence="5">The sequence shown here is derived from an EMBL/GenBank/DDBJ whole genome shotgun (WGS) entry which is preliminary data.</text>
</comment>
<dbReference type="Proteomes" id="UP000231279">
    <property type="component" value="Unassembled WGS sequence"/>
</dbReference>
<dbReference type="InterPro" id="IPR016140">
    <property type="entry name" value="Bifunc_inhib/LTP/seed_store"/>
</dbReference>
<dbReference type="CDD" id="cd00261">
    <property type="entry name" value="AAI_SS"/>
    <property type="match status" value="1"/>
</dbReference>
<keyword evidence="2" id="KW-0758">Storage protein</keyword>
<dbReference type="OrthoDB" id="913620at2759"/>
<dbReference type="Pfam" id="PF00234">
    <property type="entry name" value="Tryp_alpha_amyl"/>
    <property type="match status" value="1"/>
</dbReference>
<dbReference type="SUPFAM" id="SSF47699">
    <property type="entry name" value="Bifunctional inhibitor/lipid-transfer protein/seed storage 2S albumin"/>
    <property type="match status" value="1"/>
</dbReference>
<dbReference type="EMBL" id="NKXS01004098">
    <property type="protein sequence ID" value="PIN07423.1"/>
    <property type="molecule type" value="Genomic_DNA"/>
</dbReference>
<evidence type="ECO:0000313" key="6">
    <source>
        <dbReference type="Proteomes" id="UP000231279"/>
    </source>
</evidence>
<evidence type="ECO:0000256" key="3">
    <source>
        <dbReference type="ARBA" id="ARBA00023129"/>
    </source>
</evidence>
<dbReference type="Gene3D" id="1.10.110.10">
    <property type="entry name" value="Plant lipid-transfer and hydrophobic proteins"/>
    <property type="match status" value="1"/>
</dbReference>
<dbReference type="InterPro" id="IPR000617">
    <property type="entry name" value="Napin/2SS/CON"/>
</dbReference>
<comment type="similarity">
    <text evidence="1">Belongs to the 2S seed storage albumins family.</text>
</comment>
<dbReference type="AlphaFoldDB" id="A0A2G9GQ73"/>
<evidence type="ECO:0000256" key="1">
    <source>
        <dbReference type="ARBA" id="ARBA00008262"/>
    </source>
</evidence>
<name>A0A2G9GQ73_9LAMI</name>
<evidence type="ECO:0000259" key="4">
    <source>
        <dbReference type="SMART" id="SM00499"/>
    </source>
</evidence>
<proteinExistence type="inferred from homology"/>
<dbReference type="PANTHER" id="PTHR35496">
    <property type="entry name" value="2S SEED STORAGE PROTEIN 1-RELATED"/>
    <property type="match status" value="1"/>
</dbReference>
<dbReference type="SMART" id="SM00499">
    <property type="entry name" value="AAI"/>
    <property type="match status" value="1"/>
</dbReference>
<gene>
    <name evidence="5" type="ORF">CDL12_20010</name>
</gene>
<keyword evidence="6" id="KW-1185">Reference proteome</keyword>
<evidence type="ECO:0000313" key="5">
    <source>
        <dbReference type="EMBL" id="PIN07423.1"/>
    </source>
</evidence>
<feature type="domain" description="Bifunctional inhibitor/plant lipid transfer protein/seed storage helical" evidence="4">
    <location>
        <begin position="13"/>
        <end position="86"/>
    </location>
</feature>
<protein>
    <recommendedName>
        <fullName evidence="4">Bifunctional inhibitor/plant lipid transfer protein/seed storage helical domain-containing protein</fullName>
    </recommendedName>
</protein>
<keyword evidence="3" id="KW-0708">Seed storage protein</keyword>
<organism evidence="5 6">
    <name type="scientific">Handroanthus impetiginosus</name>
    <dbReference type="NCBI Taxonomy" id="429701"/>
    <lineage>
        <taxon>Eukaryota</taxon>
        <taxon>Viridiplantae</taxon>
        <taxon>Streptophyta</taxon>
        <taxon>Embryophyta</taxon>
        <taxon>Tracheophyta</taxon>
        <taxon>Spermatophyta</taxon>
        <taxon>Magnoliopsida</taxon>
        <taxon>eudicotyledons</taxon>
        <taxon>Gunneridae</taxon>
        <taxon>Pentapetalae</taxon>
        <taxon>asterids</taxon>
        <taxon>lamiids</taxon>
        <taxon>Lamiales</taxon>
        <taxon>Bignoniaceae</taxon>
        <taxon>Crescentiina</taxon>
        <taxon>Tabebuia alliance</taxon>
        <taxon>Handroanthus</taxon>
    </lineage>
</organism>
<dbReference type="PANTHER" id="PTHR35496:SF4">
    <property type="entry name" value="2S SULFUR-RICH SEED STORAGE PROTEIN 2-LIKE"/>
    <property type="match status" value="1"/>
</dbReference>